<protein>
    <submittedName>
        <fullName evidence="2">Uncharacterized protein</fullName>
    </submittedName>
</protein>
<comment type="caution">
    <text evidence="2">The sequence shown here is derived from an EMBL/GenBank/DDBJ whole genome shotgun (WGS) entry which is preliminary data.</text>
</comment>
<dbReference type="Proteomes" id="UP000552644">
    <property type="component" value="Unassembled WGS sequence"/>
</dbReference>
<gene>
    <name evidence="2" type="ORF">FHS44_000997</name>
</gene>
<keyword evidence="3" id="KW-1185">Reference proteome</keyword>
<name>A0A7W7QHZ0_9ACTN</name>
<feature type="region of interest" description="Disordered" evidence="1">
    <location>
        <begin position="61"/>
        <end position="81"/>
    </location>
</feature>
<accession>A0A7W7QHZ0</accession>
<organism evidence="2 3">
    <name type="scientific">Streptosporangium saharense</name>
    <dbReference type="NCBI Taxonomy" id="1706840"/>
    <lineage>
        <taxon>Bacteria</taxon>
        <taxon>Bacillati</taxon>
        <taxon>Actinomycetota</taxon>
        <taxon>Actinomycetes</taxon>
        <taxon>Streptosporangiales</taxon>
        <taxon>Streptosporangiaceae</taxon>
        <taxon>Streptosporangium</taxon>
    </lineage>
</organism>
<reference evidence="2 3" key="1">
    <citation type="submission" date="2020-08" db="EMBL/GenBank/DDBJ databases">
        <title>Genomic Encyclopedia of Type Strains, Phase III (KMG-III): the genomes of soil and plant-associated and newly described type strains.</title>
        <authorList>
            <person name="Whitman W."/>
        </authorList>
    </citation>
    <scope>NUCLEOTIDE SEQUENCE [LARGE SCALE GENOMIC DNA]</scope>
    <source>
        <strain evidence="2 3">CECT 8840</strain>
    </source>
</reference>
<dbReference type="EMBL" id="JACHJP010000001">
    <property type="protein sequence ID" value="MBB4913925.1"/>
    <property type="molecule type" value="Genomic_DNA"/>
</dbReference>
<sequence>MMARRDQTGHVLGEPPFVMCDGVRLASPGRVFGESLLDMGVRLASVDRVFDEPPFVTREGVRLASPGRVTGGDVPGAEGRR</sequence>
<proteinExistence type="predicted"/>
<evidence type="ECO:0000256" key="1">
    <source>
        <dbReference type="SAM" id="MobiDB-lite"/>
    </source>
</evidence>
<evidence type="ECO:0000313" key="3">
    <source>
        <dbReference type="Proteomes" id="UP000552644"/>
    </source>
</evidence>
<dbReference type="RefSeq" id="WP_184712639.1">
    <property type="nucleotide sequence ID" value="NZ_JACHJP010000001.1"/>
</dbReference>
<dbReference type="AlphaFoldDB" id="A0A7W7QHZ0"/>
<evidence type="ECO:0000313" key="2">
    <source>
        <dbReference type="EMBL" id="MBB4913925.1"/>
    </source>
</evidence>